<gene>
    <name evidence="1" type="primary">pilM</name>
    <name evidence="1" type="ORF">GMD11_02695</name>
    <name evidence="2" type="ORF">GMD18_02695</name>
</gene>
<dbReference type="Pfam" id="PF11104">
    <property type="entry name" value="PilM_2"/>
    <property type="match status" value="1"/>
</dbReference>
<evidence type="ECO:0000313" key="2">
    <source>
        <dbReference type="EMBL" id="MTU03308.1"/>
    </source>
</evidence>
<comment type="caution">
    <text evidence="1">The sequence shown here is derived from an EMBL/GenBank/DDBJ whole genome shotgun (WGS) entry which is preliminary data.</text>
</comment>
<dbReference type="RefSeq" id="WP_155163615.1">
    <property type="nucleotide sequence ID" value="NZ_WNBG01000001.1"/>
</dbReference>
<organism evidence="1 4">
    <name type="scientific">Phascolarctobacterium faecium</name>
    <dbReference type="NCBI Taxonomy" id="33025"/>
    <lineage>
        <taxon>Bacteria</taxon>
        <taxon>Bacillati</taxon>
        <taxon>Bacillota</taxon>
        <taxon>Negativicutes</taxon>
        <taxon>Acidaminococcales</taxon>
        <taxon>Acidaminococcaceae</taxon>
        <taxon>Phascolarctobacterium</taxon>
    </lineage>
</organism>
<dbReference type="Proteomes" id="UP000484547">
    <property type="component" value="Unassembled WGS sequence"/>
</dbReference>
<dbReference type="PANTHER" id="PTHR32432:SF3">
    <property type="entry name" value="ETHANOLAMINE UTILIZATION PROTEIN EUTJ"/>
    <property type="match status" value="1"/>
</dbReference>
<name>A0A7X2XED3_9FIRM</name>
<protein>
    <submittedName>
        <fullName evidence="1">Type IV pilus assembly protein PilM</fullName>
    </submittedName>
</protein>
<dbReference type="InterPro" id="IPR050696">
    <property type="entry name" value="FtsA/MreB"/>
</dbReference>
<evidence type="ECO:0000313" key="3">
    <source>
        <dbReference type="Proteomes" id="UP000443070"/>
    </source>
</evidence>
<dbReference type="SUPFAM" id="SSF53067">
    <property type="entry name" value="Actin-like ATPase domain"/>
    <property type="match status" value="2"/>
</dbReference>
<proteinExistence type="predicted"/>
<evidence type="ECO:0000313" key="4">
    <source>
        <dbReference type="Proteomes" id="UP000484547"/>
    </source>
</evidence>
<dbReference type="InterPro" id="IPR005883">
    <property type="entry name" value="PilM"/>
</dbReference>
<dbReference type="NCBIfam" id="TIGR01175">
    <property type="entry name" value="pilM"/>
    <property type="match status" value="1"/>
</dbReference>
<dbReference type="EMBL" id="WNBM01000001">
    <property type="protein sequence ID" value="MTT75176.1"/>
    <property type="molecule type" value="Genomic_DNA"/>
</dbReference>
<dbReference type="Proteomes" id="UP000443070">
    <property type="component" value="Unassembled WGS sequence"/>
</dbReference>
<sequence>MNVQAIVKRMFHTKPSKIVGVDIGTGSIKMVQIETGSKPVVSCFAVAELPLELINNGFVRNSYAMISFIKGLVAKYDFNARHAVFTVGGRNAFVREIDMPEMPDEEMKQSVAWDSSQYVPYEADTYYVDSAKFGAYTNEGLQPVLLVASPKDVIDSLLEISDALAWHTIGIDIEVLSAYRTLPRQLENFVLLDIGRSYSMLTIFQNGAPVAQRSIPQGGQMFNAAIANGAGVDLTAAEKIKLEDELLLSSLETDKTKFAEFFNEVENLGREVRRTCEYYLINKKDARFTHLVLAGGGANMAGLSEFLSEGMEMKVVVNDLRQAVTFADKLDQRELKKYLGALTVAIGAALYGGEADD</sequence>
<accession>A0A7X2XED3</accession>
<dbReference type="InterPro" id="IPR043129">
    <property type="entry name" value="ATPase_NBD"/>
</dbReference>
<dbReference type="Gene3D" id="3.30.1490.300">
    <property type="match status" value="1"/>
</dbReference>
<dbReference type="PIRSF" id="PIRSF019169">
    <property type="entry name" value="PilM"/>
    <property type="match status" value="1"/>
</dbReference>
<dbReference type="CDD" id="cd24049">
    <property type="entry name" value="ASKHA_NBD_PilM"/>
    <property type="match status" value="1"/>
</dbReference>
<dbReference type="OrthoDB" id="5291956at2"/>
<dbReference type="Gene3D" id="3.30.420.40">
    <property type="match status" value="2"/>
</dbReference>
<keyword evidence="3" id="KW-1185">Reference proteome</keyword>
<reference evidence="3 4" key="1">
    <citation type="journal article" date="2019" name="Nat. Med.">
        <title>A library of human gut bacterial isolates paired with longitudinal multiomics data enables mechanistic microbiome research.</title>
        <authorList>
            <person name="Poyet M."/>
            <person name="Groussin M."/>
            <person name="Gibbons S.M."/>
            <person name="Avila-Pacheco J."/>
            <person name="Jiang X."/>
            <person name="Kearney S.M."/>
            <person name="Perrotta A.R."/>
            <person name="Berdy B."/>
            <person name="Zhao S."/>
            <person name="Lieberman T.D."/>
            <person name="Swanson P.K."/>
            <person name="Smith M."/>
            <person name="Roesemann S."/>
            <person name="Alexander J.E."/>
            <person name="Rich S.A."/>
            <person name="Livny J."/>
            <person name="Vlamakis H."/>
            <person name="Clish C."/>
            <person name="Bullock K."/>
            <person name="Deik A."/>
            <person name="Scott J."/>
            <person name="Pierce K.A."/>
            <person name="Xavier R.J."/>
            <person name="Alm E.J."/>
        </authorList>
    </citation>
    <scope>NUCLEOTIDE SEQUENCE [LARGE SCALE GENOMIC DNA]</scope>
    <source>
        <strain evidence="1 4">BIOML-A13</strain>
        <strain evidence="2 3">BIOML-A3</strain>
    </source>
</reference>
<dbReference type="AlphaFoldDB" id="A0A7X2XED3"/>
<dbReference type="PANTHER" id="PTHR32432">
    <property type="entry name" value="CELL DIVISION PROTEIN FTSA-RELATED"/>
    <property type="match status" value="1"/>
</dbReference>
<evidence type="ECO:0000313" key="1">
    <source>
        <dbReference type="EMBL" id="MTT75176.1"/>
    </source>
</evidence>
<dbReference type="EMBL" id="WNBW01000001">
    <property type="protein sequence ID" value="MTU03308.1"/>
    <property type="molecule type" value="Genomic_DNA"/>
</dbReference>